<dbReference type="AlphaFoldDB" id="A0A9P8WB08"/>
<reference evidence="2 3" key="1">
    <citation type="journal article" date="2021" name="Nat. Commun.">
        <title>Genetic determinants of endophytism in the Arabidopsis root mycobiome.</title>
        <authorList>
            <person name="Mesny F."/>
            <person name="Miyauchi S."/>
            <person name="Thiergart T."/>
            <person name="Pickel B."/>
            <person name="Atanasova L."/>
            <person name="Karlsson M."/>
            <person name="Huettel B."/>
            <person name="Barry K.W."/>
            <person name="Haridas S."/>
            <person name="Chen C."/>
            <person name="Bauer D."/>
            <person name="Andreopoulos W."/>
            <person name="Pangilinan J."/>
            <person name="LaButti K."/>
            <person name="Riley R."/>
            <person name="Lipzen A."/>
            <person name="Clum A."/>
            <person name="Drula E."/>
            <person name="Henrissat B."/>
            <person name="Kohler A."/>
            <person name="Grigoriev I.V."/>
            <person name="Martin F.M."/>
            <person name="Hacquard S."/>
        </authorList>
    </citation>
    <scope>NUCLEOTIDE SEQUENCE [LARGE SCALE GENOMIC DNA]</scope>
    <source>
        <strain evidence="2 3">MPI-CAGE-CH-0241</strain>
    </source>
</reference>
<dbReference type="OrthoDB" id="1658288at2759"/>
<keyword evidence="3" id="KW-1185">Reference proteome</keyword>
<gene>
    <name evidence="2" type="ORF">B0T10DRAFT_509295</name>
</gene>
<dbReference type="EMBL" id="JAGPYM010000006">
    <property type="protein sequence ID" value="KAH6892893.1"/>
    <property type="molecule type" value="Genomic_DNA"/>
</dbReference>
<feature type="region of interest" description="Disordered" evidence="1">
    <location>
        <begin position="918"/>
        <end position="1003"/>
    </location>
</feature>
<evidence type="ECO:0000313" key="2">
    <source>
        <dbReference type="EMBL" id="KAH6892893.1"/>
    </source>
</evidence>
<protein>
    <submittedName>
        <fullName evidence="2">Uncharacterized protein</fullName>
    </submittedName>
</protein>
<organism evidence="2 3">
    <name type="scientific">Thelonectria olida</name>
    <dbReference type="NCBI Taxonomy" id="1576542"/>
    <lineage>
        <taxon>Eukaryota</taxon>
        <taxon>Fungi</taxon>
        <taxon>Dikarya</taxon>
        <taxon>Ascomycota</taxon>
        <taxon>Pezizomycotina</taxon>
        <taxon>Sordariomycetes</taxon>
        <taxon>Hypocreomycetidae</taxon>
        <taxon>Hypocreales</taxon>
        <taxon>Nectriaceae</taxon>
        <taxon>Thelonectria</taxon>
    </lineage>
</organism>
<name>A0A9P8WB08_9HYPO</name>
<accession>A0A9P8WB08</accession>
<sequence>MTTDQPRPAAQDEGWDTKTTYSVQTLSDNPKSQYLQAFASQLEQDIRCGSEGGCIDNVGTKCLDFALREFAWKLHEESSNPFQREASVTINRKRKDIIELLVPHLSDMREESTISGDEDENERSSRRRFQKSNETVYQWACNVELGQPIEDDQFLHYEEFIRESDAYHWLLTRIRQYSQLTFEISDVMLEIGTKIRNELRTQTTLHKMSSREPPSLVAMTFDLDWNPSRFMHEHGLTLPLEEALRKTLCLTGSWNEAQAATVLDYMDQTWPHSGRALIALLQKLVCAAEGEECSCIHHEATHRTAQPASKAQLTASIHSPSVCSISVTGGSYLVSEIGEQIAWMASTLRSPPANLDMVACTPRIKNFHAAVQGEGSPTNRITASCSLIFEYEVPETSDSIPGFCWSRLFYSPTLVRGYPILQRSEPGTGLEMPLSNLANIIGAHQVVQWGDKFILKGFNMLMVATLAAADIIIWHLLISEDPDQRMSYTDSKLNTLHIETSAGISLRMLETKRHVVGWCSEAKDMCGDAAAVLNIQPSGLPIPPPSIVIDKLYLEAGTMAVGGLSWGINKKEKPFWLQRENDYPSMLKWISLQPVLFYDVAEHRAWLIDGASALLHLTRISLFLDEHDRESPYEWVFEPAKLKDRWDGLSARQAALETLKNRDNLNLNVYVVDEHRGINGLPEVEYSTLKDRVKKILSSLEILIDRQASVASQDGLRFHQTLDYRRNIIGFDILDIVDPVGPVHPRIKHLKSWSYGWAELTKSISTTTIFGCGFGDLIRPPETSRVCKKWKSVPEGGNYMAASVSTLRMLYERRFLRLEPGLSGGDLTGRIVWMALDHPFAPCRCSQKQDEARKIMIINPESKGGVEGACYNSPVQFLIKKSRRRIGIRGATPLNPTMLNEKGAVIFAQAAPPSWKADDISVSEQCDDDGDASSSSVERIQRPPVITPVTSTDASGSSRSEGSTTVTVPSETASCSRGIQSQGDIENNVSGSGETQSKGTGWRTKFWKKSQMLLKRI</sequence>
<comment type="caution">
    <text evidence="2">The sequence shown here is derived from an EMBL/GenBank/DDBJ whole genome shotgun (WGS) entry which is preliminary data.</text>
</comment>
<feature type="region of interest" description="Disordered" evidence="1">
    <location>
        <begin position="109"/>
        <end position="129"/>
    </location>
</feature>
<proteinExistence type="predicted"/>
<evidence type="ECO:0000256" key="1">
    <source>
        <dbReference type="SAM" id="MobiDB-lite"/>
    </source>
</evidence>
<feature type="compositionally biased region" description="Polar residues" evidence="1">
    <location>
        <begin position="948"/>
        <end position="999"/>
    </location>
</feature>
<dbReference type="Proteomes" id="UP000777438">
    <property type="component" value="Unassembled WGS sequence"/>
</dbReference>
<evidence type="ECO:0000313" key="3">
    <source>
        <dbReference type="Proteomes" id="UP000777438"/>
    </source>
</evidence>